<dbReference type="AlphaFoldDB" id="A0A109LBW0"/>
<evidence type="ECO:0000313" key="2">
    <source>
        <dbReference type="Proteomes" id="UP000061348"/>
    </source>
</evidence>
<dbReference type="EMBL" id="LCYA01000154">
    <property type="protein sequence ID" value="KWV84758.1"/>
    <property type="molecule type" value="Genomic_DNA"/>
</dbReference>
<name>A0A109LBW0_PSEFL</name>
<organism evidence="1 2">
    <name type="scientific">Pseudomonas fluorescens</name>
    <dbReference type="NCBI Taxonomy" id="294"/>
    <lineage>
        <taxon>Bacteria</taxon>
        <taxon>Pseudomonadati</taxon>
        <taxon>Pseudomonadota</taxon>
        <taxon>Gammaproteobacteria</taxon>
        <taxon>Pseudomonadales</taxon>
        <taxon>Pseudomonadaceae</taxon>
        <taxon>Pseudomonas</taxon>
    </lineage>
</organism>
<reference evidence="1 2" key="1">
    <citation type="submission" date="2015-05" db="EMBL/GenBank/DDBJ databases">
        <title>A genomic and transcriptomic approach to investigate the blue pigment phenotype in Pseudomonas fluorescens.</title>
        <authorList>
            <person name="Andreani N.A."/>
            <person name="Cardazzo B."/>
        </authorList>
    </citation>
    <scope>NUCLEOTIDE SEQUENCE [LARGE SCALE GENOMIC DNA]</scope>
    <source>
        <strain evidence="1 2">Ps_22</strain>
    </source>
</reference>
<protein>
    <submittedName>
        <fullName evidence="1">Uncharacterized protein</fullName>
    </submittedName>
</protein>
<gene>
    <name evidence="1" type="ORF">PFLmoz3_05796</name>
</gene>
<comment type="caution">
    <text evidence="1">The sequence shown here is derived from an EMBL/GenBank/DDBJ whole genome shotgun (WGS) entry which is preliminary data.</text>
</comment>
<evidence type="ECO:0000313" key="1">
    <source>
        <dbReference type="EMBL" id="KWV84758.1"/>
    </source>
</evidence>
<dbReference type="PATRIC" id="fig|294.194.peg.6410"/>
<dbReference type="Proteomes" id="UP000061348">
    <property type="component" value="Unassembled WGS sequence"/>
</dbReference>
<proteinExistence type="predicted"/>
<accession>A0A109LBW0</accession>
<sequence length="141" mass="14953">MVPELFNVALLPVRVSALPPSVALSCAPALTLTVRLLTALLKVLRNNGNDGTPVQVTVAPAAGLAGLQAANTSGLASPITSPATPRRIARESAEIRGKAAVASLLSTFYSLWSKPFIRDCVHALFQRSTRIEFETPDRGDY</sequence>